<keyword evidence="4" id="KW-1185">Reference proteome</keyword>
<feature type="compositionally biased region" description="Basic and acidic residues" evidence="2">
    <location>
        <begin position="78"/>
        <end position="88"/>
    </location>
</feature>
<feature type="coiled-coil region" evidence="1">
    <location>
        <begin position="131"/>
        <end position="158"/>
    </location>
</feature>
<sequence length="241" mass="26428">MTSHPQRQGPTRYRCSVCPGGHSMRTLYPHASSAAHLAAVQDFLKEQDAERALRNQSDNARPANDPPRLDNLANQLHFTHDILDHDSDPPSPPPSPLTLLRGLDLNQPDPFDLGLGDDAADSDTSEGGLDFDRMRLAIEALENELDDDDARLDEEALEEDIAGVRVQDAAEWHPVVDDRFNTELTLTDTIPPNSIDTANRWGVPAGMGNPEGGGQTIEGQSRATPSRTDQPLREPTIWVGY</sequence>
<dbReference type="Proteomes" id="UP000001072">
    <property type="component" value="Unassembled WGS sequence"/>
</dbReference>
<dbReference type="GeneID" id="18934770"/>
<feature type="region of interest" description="Disordered" evidence="2">
    <location>
        <begin position="50"/>
        <end position="128"/>
    </location>
</feature>
<dbReference type="VEuPathDB" id="FungiDB:MELLADRAFT_88121"/>
<evidence type="ECO:0000313" key="4">
    <source>
        <dbReference type="Proteomes" id="UP000001072"/>
    </source>
</evidence>
<keyword evidence="1" id="KW-0175">Coiled coil</keyword>
<name>F4SE42_MELLP</name>
<feature type="region of interest" description="Disordered" evidence="2">
    <location>
        <begin position="205"/>
        <end position="241"/>
    </location>
</feature>
<protein>
    <submittedName>
        <fullName evidence="3">Uncharacterized protein</fullName>
    </submittedName>
</protein>
<organism evidence="4">
    <name type="scientific">Melampsora larici-populina (strain 98AG31 / pathotype 3-4-7)</name>
    <name type="common">Poplar leaf rust fungus</name>
    <dbReference type="NCBI Taxonomy" id="747676"/>
    <lineage>
        <taxon>Eukaryota</taxon>
        <taxon>Fungi</taxon>
        <taxon>Dikarya</taxon>
        <taxon>Basidiomycota</taxon>
        <taxon>Pucciniomycotina</taxon>
        <taxon>Pucciniomycetes</taxon>
        <taxon>Pucciniales</taxon>
        <taxon>Melampsoraceae</taxon>
        <taxon>Melampsora</taxon>
    </lineage>
</organism>
<dbReference type="EMBL" id="GL883336">
    <property type="protein sequence ID" value="EGF97082.1"/>
    <property type="molecule type" value="Genomic_DNA"/>
</dbReference>
<dbReference type="KEGG" id="mlr:MELLADRAFT_88121"/>
<dbReference type="AlphaFoldDB" id="F4SE42"/>
<accession>F4SE42</accession>
<dbReference type="InParanoid" id="F4SE42"/>
<evidence type="ECO:0000313" key="3">
    <source>
        <dbReference type="EMBL" id="EGF97082.1"/>
    </source>
</evidence>
<dbReference type="HOGENOM" id="CLU_1152004_0_0_1"/>
<evidence type="ECO:0000256" key="1">
    <source>
        <dbReference type="SAM" id="Coils"/>
    </source>
</evidence>
<feature type="compositionally biased region" description="Polar residues" evidence="2">
    <location>
        <begin position="217"/>
        <end position="229"/>
    </location>
</feature>
<dbReference type="RefSeq" id="XP_007419645.1">
    <property type="nucleotide sequence ID" value="XM_007419583.1"/>
</dbReference>
<feature type="compositionally biased region" description="Low complexity" evidence="2">
    <location>
        <begin position="108"/>
        <end position="117"/>
    </location>
</feature>
<gene>
    <name evidence="3" type="ORF">MELLADRAFT_88121</name>
</gene>
<evidence type="ECO:0000256" key="2">
    <source>
        <dbReference type="SAM" id="MobiDB-lite"/>
    </source>
</evidence>
<proteinExistence type="predicted"/>
<reference evidence="4" key="1">
    <citation type="journal article" date="2011" name="Proc. Natl. Acad. Sci. U.S.A.">
        <title>Obligate biotrophy features unraveled by the genomic analysis of rust fungi.</title>
        <authorList>
            <person name="Duplessis S."/>
            <person name="Cuomo C.A."/>
            <person name="Lin Y.-C."/>
            <person name="Aerts A."/>
            <person name="Tisserant E."/>
            <person name="Veneault-Fourrey C."/>
            <person name="Joly D.L."/>
            <person name="Hacquard S."/>
            <person name="Amselem J."/>
            <person name="Cantarel B.L."/>
            <person name="Chiu R."/>
            <person name="Coutinho P.M."/>
            <person name="Feau N."/>
            <person name="Field M."/>
            <person name="Frey P."/>
            <person name="Gelhaye E."/>
            <person name="Goldberg J."/>
            <person name="Grabherr M.G."/>
            <person name="Kodira C.D."/>
            <person name="Kohler A."/>
            <person name="Kuees U."/>
            <person name="Lindquist E.A."/>
            <person name="Lucas S.M."/>
            <person name="Mago R."/>
            <person name="Mauceli E."/>
            <person name="Morin E."/>
            <person name="Murat C."/>
            <person name="Pangilinan J.L."/>
            <person name="Park R."/>
            <person name="Pearson M."/>
            <person name="Quesneville H."/>
            <person name="Rouhier N."/>
            <person name="Sakthikumar S."/>
            <person name="Salamov A.A."/>
            <person name="Schmutz J."/>
            <person name="Selles B."/>
            <person name="Shapiro H."/>
            <person name="Tanguay P."/>
            <person name="Tuskan G.A."/>
            <person name="Henrissat B."/>
            <person name="Van de Peer Y."/>
            <person name="Rouze P."/>
            <person name="Ellis J.G."/>
            <person name="Dodds P.N."/>
            <person name="Schein J.E."/>
            <person name="Zhong S."/>
            <person name="Hamelin R.C."/>
            <person name="Grigoriev I.V."/>
            <person name="Szabo L.J."/>
            <person name="Martin F."/>
        </authorList>
    </citation>
    <scope>NUCLEOTIDE SEQUENCE [LARGE SCALE GENOMIC DNA]</scope>
    <source>
        <strain evidence="4">98AG31 / pathotype 3-4-7</strain>
    </source>
</reference>